<dbReference type="Proteomes" id="UP000232122">
    <property type="component" value="Unassembled WGS sequence"/>
</dbReference>
<sequence>MKTIHEIIRRSGRLRNLKENPIRIEKDSNETLEIRYIGKGPRGKDAIAVLLFAQIESELRRVVEMRFEVFSYINWKTKDGDLVSEKVTQYCPYLYIQESHGFRDEVYELDEKGKIRHTNQKLLEWLNVITYLWDGIFEDHGYLNSNDSDNQSEGKANE</sequence>
<dbReference type="EMBL" id="NPEF02000028">
    <property type="protein sequence ID" value="MDV6237613.1"/>
    <property type="molecule type" value="Genomic_DNA"/>
</dbReference>
<accession>A0A2N0BFY6</accession>
<accession>A0A2N0B5D8</accession>
<dbReference type="EMBL" id="NPEF01000231">
    <property type="protein sequence ID" value="PJZ91688.1"/>
    <property type="molecule type" value="Genomic_DNA"/>
</dbReference>
<comment type="caution">
    <text evidence="2">The sequence shown here is derived from an EMBL/GenBank/DDBJ whole genome shotgun (WGS) entry which is preliminary data.</text>
</comment>
<dbReference type="AlphaFoldDB" id="A0A2N0BFY6"/>
<keyword evidence="3" id="KW-1185">Reference proteome</keyword>
<evidence type="ECO:0008006" key="4">
    <source>
        <dbReference type="Google" id="ProtNLM"/>
    </source>
</evidence>
<gene>
    <name evidence="1" type="ORF">CH379_018425</name>
    <name evidence="2" type="ORF">CH379_17275</name>
</gene>
<name>A0A2N0BFY6_9LEPT</name>
<reference evidence="1" key="3">
    <citation type="submission" date="2023-10" db="EMBL/GenBank/DDBJ databases">
        <authorList>
            <person name="Picardeau M."/>
            <person name="Thibeaux R."/>
        </authorList>
    </citation>
    <scope>NUCLEOTIDE SEQUENCE</scope>
    <source>
        <strain evidence="1">ATI7-C-A5</strain>
    </source>
</reference>
<organism evidence="2">
    <name type="scientific">Leptospira ellisii</name>
    <dbReference type="NCBI Taxonomy" id="2023197"/>
    <lineage>
        <taxon>Bacteria</taxon>
        <taxon>Pseudomonadati</taxon>
        <taxon>Spirochaetota</taxon>
        <taxon>Spirochaetia</taxon>
        <taxon>Leptospirales</taxon>
        <taxon>Leptospiraceae</taxon>
        <taxon>Leptospira</taxon>
    </lineage>
</organism>
<evidence type="ECO:0000313" key="3">
    <source>
        <dbReference type="Proteomes" id="UP000232122"/>
    </source>
</evidence>
<evidence type="ECO:0000313" key="2">
    <source>
        <dbReference type="EMBL" id="PJZ91688.1"/>
    </source>
</evidence>
<reference evidence="2" key="1">
    <citation type="submission" date="2017-07" db="EMBL/GenBank/DDBJ databases">
        <title>Leptospira spp. isolated from tropical soils.</title>
        <authorList>
            <person name="Thibeaux R."/>
            <person name="Iraola G."/>
            <person name="Ferres I."/>
            <person name="Bierque E."/>
            <person name="Girault D."/>
            <person name="Soupe-Gilbert M.-E."/>
            <person name="Picardeau M."/>
            <person name="Goarant C."/>
        </authorList>
    </citation>
    <scope>NUCLEOTIDE SEQUENCE [LARGE SCALE GENOMIC DNA]</scope>
    <source>
        <strain evidence="2">ATI7-C-A5</strain>
    </source>
</reference>
<dbReference type="OrthoDB" id="9972822at2"/>
<dbReference type="RefSeq" id="WP_100748283.1">
    <property type="nucleotide sequence ID" value="NZ_NPEF02000028.1"/>
</dbReference>
<protein>
    <recommendedName>
        <fullName evidence="4">DUF1249 domain-containing protein</fullName>
    </recommendedName>
</protein>
<evidence type="ECO:0000313" key="1">
    <source>
        <dbReference type="EMBL" id="MDV6237613.1"/>
    </source>
</evidence>
<reference evidence="1 3" key="2">
    <citation type="journal article" date="2018" name="Microb. Genom.">
        <title>Deciphering the unexplored Leptospira diversity from soils uncovers genomic evolution to virulence.</title>
        <authorList>
            <person name="Thibeaux R."/>
            <person name="Iraola G."/>
            <person name="Ferres I."/>
            <person name="Bierque E."/>
            <person name="Girault D."/>
            <person name="Soupe-Gilbert M.E."/>
            <person name="Picardeau M."/>
            <person name="Goarant C."/>
        </authorList>
    </citation>
    <scope>NUCLEOTIDE SEQUENCE [LARGE SCALE GENOMIC DNA]</scope>
    <source>
        <strain evidence="1 3">ATI7-C-A5</strain>
    </source>
</reference>
<proteinExistence type="predicted"/>